<name>K5Z846_9BACT</name>
<accession>K5Z846</accession>
<dbReference type="EMBL" id="AGZP01000027">
    <property type="protein sequence ID" value="EKN07566.1"/>
    <property type="molecule type" value="Genomic_DNA"/>
</dbReference>
<comment type="caution">
    <text evidence="1">The sequence shown here is derived from an EMBL/GenBank/DDBJ whole genome shotgun (WGS) entry which is preliminary data.</text>
</comment>
<reference evidence="1 2" key="1">
    <citation type="submission" date="2012-02" db="EMBL/GenBank/DDBJ databases">
        <title>The Genome Sequence of Parabacteroides johnsonii CL02T12C29.</title>
        <authorList>
            <consortium name="The Broad Institute Genome Sequencing Platform"/>
            <person name="Earl A."/>
            <person name="Ward D."/>
            <person name="Feldgarden M."/>
            <person name="Gevers D."/>
            <person name="Zitomersky N.L."/>
            <person name="Coyne M.J."/>
            <person name="Comstock L.E."/>
            <person name="Young S.K."/>
            <person name="Zeng Q."/>
            <person name="Gargeya S."/>
            <person name="Fitzgerald M."/>
            <person name="Haas B."/>
            <person name="Abouelleil A."/>
            <person name="Alvarado L."/>
            <person name="Arachchi H.M."/>
            <person name="Berlin A."/>
            <person name="Chapman S.B."/>
            <person name="Gearin G."/>
            <person name="Goldberg J."/>
            <person name="Griggs A."/>
            <person name="Gujja S."/>
            <person name="Hansen M."/>
            <person name="Heiman D."/>
            <person name="Howarth C."/>
            <person name="Larimer J."/>
            <person name="Lui A."/>
            <person name="MacDonald P.J.P."/>
            <person name="McCowen C."/>
            <person name="Montmayeur A."/>
            <person name="Murphy C."/>
            <person name="Neiman D."/>
            <person name="Pearson M."/>
            <person name="Priest M."/>
            <person name="Roberts A."/>
            <person name="Saif S."/>
            <person name="Shea T."/>
            <person name="Sisk P."/>
            <person name="Stolte C."/>
            <person name="Sykes S."/>
            <person name="Wortman J."/>
            <person name="Nusbaum C."/>
            <person name="Birren B."/>
        </authorList>
    </citation>
    <scope>NUCLEOTIDE SEQUENCE [LARGE SCALE GENOMIC DNA]</scope>
    <source>
        <strain evidence="1 2">CL02T12C29</strain>
    </source>
</reference>
<dbReference type="Proteomes" id="UP000001218">
    <property type="component" value="Unassembled WGS sequence"/>
</dbReference>
<organism evidence="1 2">
    <name type="scientific">Parabacteroides johnsonii CL02T12C29</name>
    <dbReference type="NCBI Taxonomy" id="999419"/>
    <lineage>
        <taxon>Bacteria</taxon>
        <taxon>Pseudomonadati</taxon>
        <taxon>Bacteroidota</taxon>
        <taxon>Bacteroidia</taxon>
        <taxon>Bacteroidales</taxon>
        <taxon>Tannerellaceae</taxon>
        <taxon>Parabacteroides</taxon>
    </lineage>
</organism>
<proteinExistence type="predicted"/>
<evidence type="ECO:0000313" key="2">
    <source>
        <dbReference type="Proteomes" id="UP000001218"/>
    </source>
</evidence>
<dbReference type="HOGENOM" id="CLU_3404718_0_0_10"/>
<protein>
    <submittedName>
        <fullName evidence="1">Uncharacterized protein</fullName>
    </submittedName>
</protein>
<dbReference type="AlphaFoldDB" id="K5Z846"/>
<evidence type="ECO:0000313" key="1">
    <source>
        <dbReference type="EMBL" id="EKN07566.1"/>
    </source>
</evidence>
<gene>
    <name evidence="1" type="ORF">HMPREF1077_02678</name>
</gene>
<sequence length="30" mass="3415">MDRVSESLFKQEFCLSSGPYVTDEDVGYIV</sequence>